<evidence type="ECO:0000256" key="6">
    <source>
        <dbReference type="HAMAP-Rule" id="MF_01915"/>
    </source>
</evidence>
<evidence type="ECO:0000313" key="7">
    <source>
        <dbReference type="EMBL" id="ABS77380.1"/>
    </source>
</evidence>
<dbReference type="EMBL" id="CP000733">
    <property type="protein sequence ID" value="ABS77380.1"/>
    <property type="molecule type" value="Genomic_DNA"/>
</dbReference>
<comment type="function">
    <text evidence="6">Involved in the assembly of lipopolysaccharide (LPS). Required for the translocation of LPS from the inner membrane to the outer membrane. Facilitates the transfer of LPS from the inner membrane to the periplasmic protein LptA. Could be a docking site for LptA.</text>
</comment>
<dbReference type="Pfam" id="PF06835">
    <property type="entry name" value="LptC"/>
    <property type="match status" value="1"/>
</dbReference>
<dbReference type="HAMAP" id="MF_01915">
    <property type="entry name" value="LPS_assembly_LptC"/>
    <property type="match status" value="1"/>
</dbReference>
<dbReference type="PANTHER" id="PTHR37481:SF1">
    <property type="entry name" value="LIPOPOLYSACCHARIDE EXPORT SYSTEM PROTEIN LPTC"/>
    <property type="match status" value="1"/>
</dbReference>
<evidence type="ECO:0000313" key="8">
    <source>
        <dbReference type="Proteomes" id="UP000008555"/>
    </source>
</evidence>
<proteinExistence type="inferred from homology"/>
<accession>A9KDT5</accession>
<dbReference type="HOGENOM" id="CLU_1406680_0_0_6"/>
<evidence type="ECO:0000256" key="5">
    <source>
        <dbReference type="ARBA" id="ARBA00023136"/>
    </source>
</evidence>
<dbReference type="KEGG" id="cbd:CBUD_0761"/>
<organism evidence="7 8">
    <name type="scientific">Coxiella burnetii (strain Dugway 5J108-111)</name>
    <dbReference type="NCBI Taxonomy" id="434922"/>
    <lineage>
        <taxon>Bacteria</taxon>
        <taxon>Pseudomonadati</taxon>
        <taxon>Pseudomonadota</taxon>
        <taxon>Gammaproteobacteria</taxon>
        <taxon>Legionellales</taxon>
        <taxon>Coxiellaceae</taxon>
        <taxon>Coxiella</taxon>
    </lineage>
</organism>
<gene>
    <name evidence="6" type="primary">lptC</name>
    <name evidence="7" type="ordered locus">CBUD_0761</name>
</gene>
<keyword evidence="1 6" id="KW-1003">Cell membrane</keyword>
<protein>
    <recommendedName>
        <fullName evidence="6">Lipopolysaccharide export system protein LptC</fullName>
    </recommendedName>
</protein>
<dbReference type="GO" id="GO:0005886">
    <property type="term" value="C:plasma membrane"/>
    <property type="evidence" value="ECO:0007669"/>
    <property type="project" value="UniProtKB-SubCell"/>
</dbReference>
<dbReference type="AlphaFoldDB" id="A9KDT5"/>
<comment type="subunit">
    <text evidence="6">Component of the lipopolysaccharide transport and assembly complex. Interacts with LptA and the LptBFG transporter complex.</text>
</comment>
<name>A9KDT5_COXBN</name>
<keyword evidence="2 6" id="KW-0997">Cell inner membrane</keyword>
<dbReference type="RefSeq" id="WP_005772879.1">
    <property type="nucleotide sequence ID" value="NC_009727.1"/>
</dbReference>
<dbReference type="GO" id="GO:0043165">
    <property type="term" value="P:Gram-negative-bacterium-type cell outer membrane assembly"/>
    <property type="evidence" value="ECO:0007669"/>
    <property type="project" value="UniProtKB-UniRule"/>
</dbReference>
<sequence length="195" mass="22190">MPRNMKISLLLIVAACLSTLLILRKTTSDERPSQAQLNHRPNAFMRDVNYYQYDEGGLLHSHLVSPLITHFPYQNSFQFTRPHYLIYTDKRIPWNITANSGKSQQGIKRIYLWDHVKVHEPPQPTEPETTITTSTLTLFPERSFAKTNDPVTITRPNAVIKATGMTSNLKKGLVHLLSHSRGVYEVEPAPGKKNS</sequence>
<keyword evidence="4 6" id="KW-1133">Transmembrane helix</keyword>
<dbReference type="Proteomes" id="UP000008555">
    <property type="component" value="Chromosome"/>
</dbReference>
<evidence type="ECO:0000256" key="4">
    <source>
        <dbReference type="ARBA" id="ARBA00022989"/>
    </source>
</evidence>
<evidence type="ECO:0000256" key="2">
    <source>
        <dbReference type="ARBA" id="ARBA00022519"/>
    </source>
</evidence>
<dbReference type="GO" id="GO:0017089">
    <property type="term" value="F:glycolipid transfer activity"/>
    <property type="evidence" value="ECO:0007669"/>
    <property type="project" value="TreeGrafter"/>
</dbReference>
<dbReference type="PANTHER" id="PTHR37481">
    <property type="entry name" value="LIPOPOLYSACCHARIDE EXPORT SYSTEM PROTEIN LPTC"/>
    <property type="match status" value="1"/>
</dbReference>
<reference evidence="7 8" key="1">
    <citation type="journal article" date="2009" name="Infect. Immun.">
        <title>Comparative genomics reveal extensive transposon-mediated genomic plasticity and diversity among potential effector proteins within the genus Coxiella.</title>
        <authorList>
            <person name="Beare P.A."/>
            <person name="Unsworth N."/>
            <person name="Andoh M."/>
            <person name="Voth D.E."/>
            <person name="Omsland A."/>
            <person name="Gilk S.D."/>
            <person name="Williams K.P."/>
            <person name="Sobral B.W."/>
            <person name="Kupko J.J.III."/>
            <person name="Porcella S.F."/>
            <person name="Samuel J.E."/>
            <person name="Heinzen R.A."/>
        </authorList>
    </citation>
    <scope>NUCLEOTIDE SEQUENCE [LARGE SCALE GENOMIC DNA]</scope>
    <source>
        <strain evidence="7 8">Dugway 5J108-111</strain>
    </source>
</reference>
<evidence type="ECO:0000256" key="3">
    <source>
        <dbReference type="ARBA" id="ARBA00022692"/>
    </source>
</evidence>
<dbReference type="InterPro" id="IPR052363">
    <property type="entry name" value="LPS_export_LptC"/>
</dbReference>
<comment type="similarity">
    <text evidence="6">Belongs to the LptC family.</text>
</comment>
<dbReference type="InterPro" id="IPR026265">
    <property type="entry name" value="LptC"/>
</dbReference>
<dbReference type="GO" id="GO:0015221">
    <property type="term" value="F:lipopolysaccharide transmembrane transporter activity"/>
    <property type="evidence" value="ECO:0007669"/>
    <property type="project" value="InterPro"/>
</dbReference>
<dbReference type="InterPro" id="IPR010664">
    <property type="entry name" value="LipoPS_assembly_LptC-rel"/>
</dbReference>
<dbReference type="Gene3D" id="2.60.450.10">
    <property type="entry name" value="Lipopolysaccharide (LPS) transport protein A like domain"/>
    <property type="match status" value="1"/>
</dbReference>
<keyword evidence="3 6" id="KW-0812">Transmembrane</keyword>
<comment type="subcellular location">
    <subcellularLocation>
        <location evidence="6">Cell inner membrane</location>
        <topology evidence="6">Single-pass membrane protein</topology>
    </subcellularLocation>
</comment>
<keyword evidence="5 6" id="KW-0472">Membrane</keyword>
<dbReference type="NCBIfam" id="TIGR04409">
    <property type="entry name" value="LptC_YrbK"/>
    <property type="match status" value="1"/>
</dbReference>
<dbReference type="GO" id="GO:0030288">
    <property type="term" value="C:outer membrane-bounded periplasmic space"/>
    <property type="evidence" value="ECO:0007669"/>
    <property type="project" value="TreeGrafter"/>
</dbReference>
<evidence type="ECO:0000256" key="1">
    <source>
        <dbReference type="ARBA" id="ARBA00022475"/>
    </source>
</evidence>